<dbReference type="Proteomes" id="UP001153334">
    <property type="component" value="Unassembled WGS sequence"/>
</dbReference>
<keyword evidence="2" id="KW-1185">Reference proteome</keyword>
<gene>
    <name evidence="1" type="ORF">ONZ43_g3721</name>
</gene>
<comment type="caution">
    <text evidence="1">The sequence shown here is derived from an EMBL/GenBank/DDBJ whole genome shotgun (WGS) entry which is preliminary data.</text>
</comment>
<organism evidence="1 2">
    <name type="scientific">Nemania bipapillata</name>
    <dbReference type="NCBI Taxonomy" id="110536"/>
    <lineage>
        <taxon>Eukaryota</taxon>
        <taxon>Fungi</taxon>
        <taxon>Dikarya</taxon>
        <taxon>Ascomycota</taxon>
        <taxon>Pezizomycotina</taxon>
        <taxon>Sordariomycetes</taxon>
        <taxon>Xylariomycetidae</taxon>
        <taxon>Xylariales</taxon>
        <taxon>Xylariaceae</taxon>
        <taxon>Nemania</taxon>
    </lineage>
</organism>
<protein>
    <submittedName>
        <fullName evidence="1">Uncharacterized protein</fullName>
    </submittedName>
</protein>
<dbReference type="EMBL" id="JAPESX010000903">
    <property type="protein sequence ID" value="KAJ8119302.1"/>
    <property type="molecule type" value="Genomic_DNA"/>
</dbReference>
<sequence length="255" mass="28053">MGSLSLNAPVRLAILETDTPIPAIAATYHSYGGVFTHMFKRACASYSHPVPLESQLTLSSYNVVNNLTAYPDLESIDAILITGAKYNAFDSDEWILRLAEFTKRCLDSGRVRVIGVCFGHQIIGRVLGAELGRNTRGWEVSVVEHELTDAGKRILGLEKMSINQMHRDAVLSFPPGVVQLAKTDVCDNQAMYVPGRLISVQGHPEFTEEMVREILTSRKYGGVISDDLYQDGISRVGNKQDGVAVAQAFLRFLHG</sequence>
<accession>A0ACC2IVS1</accession>
<name>A0ACC2IVS1_9PEZI</name>
<proteinExistence type="predicted"/>
<reference evidence="1" key="1">
    <citation type="submission" date="2022-11" db="EMBL/GenBank/DDBJ databases">
        <title>Genome Sequence of Nemania bipapillata.</title>
        <authorList>
            <person name="Buettner E."/>
        </authorList>
    </citation>
    <scope>NUCLEOTIDE SEQUENCE</scope>
    <source>
        <strain evidence="1">CP14</strain>
    </source>
</reference>
<evidence type="ECO:0000313" key="2">
    <source>
        <dbReference type="Proteomes" id="UP001153334"/>
    </source>
</evidence>
<evidence type="ECO:0000313" key="1">
    <source>
        <dbReference type="EMBL" id="KAJ8119302.1"/>
    </source>
</evidence>